<dbReference type="EMBL" id="RFFI01000014">
    <property type="protein sequence ID" value="RMI13521.1"/>
    <property type="molecule type" value="Genomic_DNA"/>
</dbReference>
<name>A0A3M2JML4_9CELL</name>
<dbReference type="InterPro" id="IPR003593">
    <property type="entry name" value="AAA+_ATPase"/>
</dbReference>
<comment type="caution">
    <text evidence="4">The sequence shown here is derived from an EMBL/GenBank/DDBJ whole genome shotgun (WGS) entry which is preliminary data.</text>
</comment>
<organism evidence="4 5">
    <name type="scientific">Cellulomonas triticagri</name>
    <dbReference type="NCBI Taxonomy" id="2483352"/>
    <lineage>
        <taxon>Bacteria</taxon>
        <taxon>Bacillati</taxon>
        <taxon>Actinomycetota</taxon>
        <taxon>Actinomycetes</taxon>
        <taxon>Micrococcales</taxon>
        <taxon>Cellulomonadaceae</taxon>
        <taxon>Cellulomonas</taxon>
    </lineage>
</organism>
<dbReference type="GO" id="GO:0005886">
    <property type="term" value="C:plasma membrane"/>
    <property type="evidence" value="ECO:0007669"/>
    <property type="project" value="TreeGrafter"/>
</dbReference>
<evidence type="ECO:0000256" key="2">
    <source>
        <dbReference type="ARBA" id="ARBA00022840"/>
    </source>
</evidence>
<dbReference type="Proteomes" id="UP000269289">
    <property type="component" value="Unassembled WGS sequence"/>
</dbReference>
<keyword evidence="5" id="KW-1185">Reference proteome</keyword>
<evidence type="ECO:0000259" key="3">
    <source>
        <dbReference type="PROSITE" id="PS50893"/>
    </source>
</evidence>
<feature type="domain" description="ABC transporter" evidence="3">
    <location>
        <begin position="2"/>
        <end position="215"/>
    </location>
</feature>
<dbReference type="SUPFAM" id="SSF52540">
    <property type="entry name" value="P-loop containing nucleoside triphosphate hydrolases"/>
    <property type="match status" value="1"/>
</dbReference>
<dbReference type="InterPro" id="IPR027417">
    <property type="entry name" value="P-loop_NTPase"/>
</dbReference>
<dbReference type="InterPro" id="IPR017871">
    <property type="entry name" value="ABC_transporter-like_CS"/>
</dbReference>
<keyword evidence="2 4" id="KW-0067">ATP-binding</keyword>
<dbReference type="AlphaFoldDB" id="A0A3M2JML4"/>
<dbReference type="GO" id="GO:0005524">
    <property type="term" value="F:ATP binding"/>
    <property type="evidence" value="ECO:0007669"/>
    <property type="project" value="UniProtKB-KW"/>
</dbReference>
<keyword evidence="1" id="KW-0547">Nucleotide-binding</keyword>
<sequence length="215" mass="22800">MIEPRTLTASRLRFGYGPGPAVVDDVDLVCPPGSVTAVTGRSGSGKSTLLHLLGLMLVPDGGEVLLGGRPVHRLPDAERSALRAHHFGFVFQDAALDPTRRVLDAVTETALYQGLDPRRSRARARELMDLLGVDVPAGRVPGQVSGGQAQRVALCRALLGEPSVLLADEPTGNLDPATTDVVLGALTAHARAGGTVVVVTHDPEVERRCDRRFRL</sequence>
<dbReference type="PROSITE" id="PS50893">
    <property type="entry name" value="ABC_TRANSPORTER_2"/>
    <property type="match status" value="1"/>
</dbReference>
<protein>
    <submittedName>
        <fullName evidence="4">ATP-binding cassette domain-containing protein</fullName>
    </submittedName>
</protein>
<accession>A0A3M2JML4</accession>
<dbReference type="Pfam" id="PF00005">
    <property type="entry name" value="ABC_tran"/>
    <property type="match status" value="1"/>
</dbReference>
<dbReference type="Gene3D" id="3.40.50.300">
    <property type="entry name" value="P-loop containing nucleotide triphosphate hydrolases"/>
    <property type="match status" value="1"/>
</dbReference>
<dbReference type="PANTHER" id="PTHR24220">
    <property type="entry name" value="IMPORT ATP-BINDING PROTEIN"/>
    <property type="match status" value="1"/>
</dbReference>
<dbReference type="GO" id="GO:0016887">
    <property type="term" value="F:ATP hydrolysis activity"/>
    <property type="evidence" value="ECO:0007669"/>
    <property type="project" value="InterPro"/>
</dbReference>
<dbReference type="InterPro" id="IPR015854">
    <property type="entry name" value="ABC_transpr_LolD-like"/>
</dbReference>
<dbReference type="OrthoDB" id="9802264at2"/>
<evidence type="ECO:0000256" key="1">
    <source>
        <dbReference type="ARBA" id="ARBA00022741"/>
    </source>
</evidence>
<dbReference type="InterPro" id="IPR003439">
    <property type="entry name" value="ABC_transporter-like_ATP-bd"/>
</dbReference>
<dbReference type="GO" id="GO:0022857">
    <property type="term" value="F:transmembrane transporter activity"/>
    <property type="evidence" value="ECO:0007669"/>
    <property type="project" value="TreeGrafter"/>
</dbReference>
<evidence type="ECO:0000313" key="5">
    <source>
        <dbReference type="Proteomes" id="UP000269289"/>
    </source>
</evidence>
<proteinExistence type="predicted"/>
<reference evidence="4 5" key="1">
    <citation type="submission" date="2018-10" db="EMBL/GenBank/DDBJ databases">
        <title>Isolation, diversity and antifungal activity of actinobacteria from wheat.</title>
        <authorList>
            <person name="Han C."/>
        </authorList>
    </citation>
    <scope>NUCLEOTIDE SEQUENCE [LARGE SCALE GENOMIC DNA]</scope>
    <source>
        <strain evidence="4 5">NEAU-YY56</strain>
    </source>
</reference>
<dbReference type="PROSITE" id="PS00211">
    <property type="entry name" value="ABC_TRANSPORTER_1"/>
    <property type="match status" value="1"/>
</dbReference>
<dbReference type="RefSeq" id="WP_122148205.1">
    <property type="nucleotide sequence ID" value="NZ_RFFI01000014.1"/>
</dbReference>
<evidence type="ECO:0000313" key="4">
    <source>
        <dbReference type="EMBL" id="RMI13521.1"/>
    </source>
</evidence>
<dbReference type="SMART" id="SM00382">
    <property type="entry name" value="AAA"/>
    <property type="match status" value="1"/>
</dbReference>
<gene>
    <name evidence="4" type="ORF">EBM89_04220</name>
</gene>